<evidence type="ECO:0000313" key="5">
    <source>
        <dbReference type="RefSeq" id="XP_056854200.1"/>
    </source>
</evidence>
<comment type="similarity">
    <text evidence="1">Belongs to the UDP-glycosyltransferase family.</text>
</comment>
<organism evidence="4 5">
    <name type="scientific">Raphanus sativus</name>
    <name type="common">Radish</name>
    <name type="synonym">Raphanus raphanistrum var. sativus</name>
    <dbReference type="NCBI Taxonomy" id="3726"/>
    <lineage>
        <taxon>Eukaryota</taxon>
        <taxon>Viridiplantae</taxon>
        <taxon>Streptophyta</taxon>
        <taxon>Embryophyta</taxon>
        <taxon>Tracheophyta</taxon>
        <taxon>Spermatophyta</taxon>
        <taxon>Magnoliopsida</taxon>
        <taxon>eudicotyledons</taxon>
        <taxon>Gunneridae</taxon>
        <taxon>Pentapetalae</taxon>
        <taxon>rosids</taxon>
        <taxon>malvids</taxon>
        <taxon>Brassicales</taxon>
        <taxon>Brassicaceae</taxon>
        <taxon>Brassiceae</taxon>
        <taxon>Raphanus</taxon>
    </lineage>
</organism>
<evidence type="ECO:0000313" key="6">
    <source>
        <dbReference type="RefSeq" id="XP_056861923.1"/>
    </source>
</evidence>
<keyword evidence="2" id="KW-0328">Glycosyltransferase</keyword>
<reference evidence="4" key="1">
    <citation type="journal article" date="2019" name="Database">
        <title>The radish genome database (RadishGD): an integrated information resource for radish genomics.</title>
        <authorList>
            <person name="Yu H.J."/>
            <person name="Baek S."/>
            <person name="Lee Y.J."/>
            <person name="Cho A."/>
            <person name="Mun J.H."/>
        </authorList>
    </citation>
    <scope>NUCLEOTIDE SEQUENCE [LARGE SCALE GENOMIC DNA]</scope>
    <source>
        <strain evidence="4">cv. WK10039</strain>
    </source>
</reference>
<evidence type="ECO:0000313" key="4">
    <source>
        <dbReference type="Proteomes" id="UP000504610"/>
    </source>
</evidence>
<accession>A0A9W3CRS5</accession>
<dbReference type="GO" id="GO:0080043">
    <property type="term" value="F:quercetin 3-O-glucosyltransferase activity"/>
    <property type="evidence" value="ECO:0007669"/>
    <property type="project" value="TreeGrafter"/>
</dbReference>
<evidence type="ECO:0000256" key="3">
    <source>
        <dbReference type="ARBA" id="ARBA00022679"/>
    </source>
</evidence>
<dbReference type="CDD" id="cd03784">
    <property type="entry name" value="GT1_Gtf-like"/>
    <property type="match status" value="1"/>
</dbReference>
<dbReference type="OrthoDB" id="5835829at2759"/>
<evidence type="ECO:0000256" key="1">
    <source>
        <dbReference type="ARBA" id="ARBA00009995"/>
    </source>
</evidence>
<dbReference type="Proteomes" id="UP000504610">
    <property type="component" value="Chromosome 3"/>
</dbReference>
<dbReference type="Pfam" id="PF00201">
    <property type="entry name" value="UDPGT"/>
    <property type="match status" value="1"/>
</dbReference>
<dbReference type="InterPro" id="IPR002213">
    <property type="entry name" value="UDP_glucos_trans"/>
</dbReference>
<keyword evidence="4" id="KW-1185">Reference proteome</keyword>
<keyword evidence="3" id="KW-0808">Transferase</keyword>
<sequence>MDEILQKRVLMIPAPFEGHLPSMMNLASFLSSKGFAITIVRTQYNFYDISADFPGINFFTIDDGLTESDMSSLGLLDFILELNSLCEPLLKEFLTHKDDVDFIIHDEFVYFPRQVAQDLNLPKMVFSASSAATSISRCMLMENQDKWLLHGEEARSKLEELVPKFHPFRYKDLPVTAYGSMERLMLLYRNVSKRDTSSGIIHNSSNCLENLFTSAAEDTWGVPVYLVGPLHMTDSATTCPSLFEEERNCNNLNCLRWLDKQGKNSVIYISMGSLAMTQKEEFVEMAMGLVQSNQPFLWVIRPGSITGQNSLDSLPEQFSQTVTHGDKAFVVSWAPQKEVLRHRAVGGFWNHCGWNSCLESISSGVPMICRPYSGDQRVNTRLMTHVWQTAFEVEGELDRKIVETSVRKLMVGDESKKMRKRATELKKLVEDSVSIGGSSYGALMSLVDSIMSS</sequence>
<gene>
    <name evidence="5" type="primary">LOC130503598</name>
    <name evidence="6" type="synonym">LOC108846131</name>
</gene>
<evidence type="ECO:0000256" key="2">
    <source>
        <dbReference type="ARBA" id="ARBA00022676"/>
    </source>
</evidence>
<proteinExistence type="inferred from homology"/>
<dbReference type="PANTHER" id="PTHR11926">
    <property type="entry name" value="GLUCOSYL/GLUCURONOSYL TRANSFERASES"/>
    <property type="match status" value="1"/>
</dbReference>
<dbReference type="AlphaFoldDB" id="A0A9W3CRS5"/>
<protein>
    <submittedName>
        <fullName evidence="5 6">UDP-glycosyltransferase 76D1</fullName>
    </submittedName>
</protein>
<dbReference type="RefSeq" id="XP_056861923.1">
    <property type="nucleotide sequence ID" value="XM_057005943.1"/>
</dbReference>
<dbReference type="FunFam" id="3.40.50.2000:FF:000040">
    <property type="entry name" value="UDP-glycosyltransferase 76C1"/>
    <property type="match status" value="1"/>
</dbReference>
<dbReference type="GeneID" id="130503598"/>
<name>A0A9W3CRS5_RAPSA</name>
<dbReference type="Gene3D" id="3.40.50.2000">
    <property type="entry name" value="Glycogen Phosphorylase B"/>
    <property type="match status" value="2"/>
</dbReference>
<dbReference type="KEGG" id="rsz:108846131"/>
<dbReference type="GO" id="GO:0080044">
    <property type="term" value="F:quercetin 7-O-glucosyltransferase activity"/>
    <property type="evidence" value="ECO:0007669"/>
    <property type="project" value="TreeGrafter"/>
</dbReference>
<dbReference type="SUPFAM" id="SSF53756">
    <property type="entry name" value="UDP-Glycosyltransferase/glycogen phosphorylase"/>
    <property type="match status" value="1"/>
</dbReference>
<dbReference type="KEGG" id="rsz:130503598"/>
<dbReference type="RefSeq" id="XP_056854200.1">
    <property type="nucleotide sequence ID" value="XM_056998220.1"/>
</dbReference>
<reference evidence="5 6" key="2">
    <citation type="submission" date="2025-04" db="UniProtKB">
        <authorList>
            <consortium name="RefSeq"/>
        </authorList>
    </citation>
    <scope>IDENTIFICATION</scope>
    <source>
        <tissue evidence="5 6">Leaf</tissue>
    </source>
</reference>
<dbReference type="PANTHER" id="PTHR11926:SF1244">
    <property type="entry name" value="UDP-GLYCOSYLTRANSFERASE 76D1"/>
    <property type="match status" value="1"/>
</dbReference>